<evidence type="ECO:0000313" key="1">
    <source>
        <dbReference type="EMBL" id="AQY40925.1"/>
    </source>
</evidence>
<gene>
    <name evidence="1" type="ORF">B4918_24510</name>
</gene>
<proteinExistence type="predicted"/>
<protein>
    <submittedName>
        <fullName evidence="1">Uncharacterized protein</fullName>
    </submittedName>
</protein>
<organism evidence="1 2">
    <name type="scientific">Bacillus thuringiensis</name>
    <dbReference type="NCBI Taxonomy" id="1428"/>
    <lineage>
        <taxon>Bacteria</taxon>
        <taxon>Bacillati</taxon>
        <taxon>Bacillota</taxon>
        <taxon>Bacilli</taxon>
        <taxon>Bacillales</taxon>
        <taxon>Bacillaceae</taxon>
        <taxon>Bacillus</taxon>
        <taxon>Bacillus cereus group</taxon>
    </lineage>
</organism>
<evidence type="ECO:0000313" key="2">
    <source>
        <dbReference type="Proteomes" id="UP000191057"/>
    </source>
</evidence>
<dbReference type="EMBL" id="CP020002">
    <property type="protein sequence ID" value="AQY40925.1"/>
    <property type="molecule type" value="Genomic_DNA"/>
</dbReference>
<dbReference type="RefSeq" id="WP_079245954.1">
    <property type="nucleotide sequence ID" value="NZ_JARSYF010000060.1"/>
</dbReference>
<dbReference type="AlphaFoldDB" id="A0A9W3TI93"/>
<sequence>MAVYAVTYDLHKPGQDYEKLHEQLKSYRNYSKRFESFWLIDASQSASEIRDDLKKVVDENDTVFVIEVKKHWAGLNLADGMVNWLRHDNRSF</sequence>
<accession>A0A9W3TI93</accession>
<name>A0A9W3TI93_BACTU</name>
<dbReference type="Proteomes" id="UP000191057">
    <property type="component" value="Chromosome"/>
</dbReference>
<reference evidence="1 2" key="1">
    <citation type="submission" date="2017-03" db="EMBL/GenBank/DDBJ databases">
        <title>Complete genome sequence of Bacillus thuringiensis L-7601, a novel melanin producing strain.</title>
        <authorList>
            <person name="Cai J."/>
            <person name="Cao Z."/>
            <person name="Tan T."/>
        </authorList>
    </citation>
    <scope>NUCLEOTIDE SEQUENCE [LARGE SCALE GENOMIC DNA]</scope>
    <source>
        <strain evidence="1 2">L-7601</strain>
    </source>
</reference>